<dbReference type="Proteomes" id="UP000002358">
    <property type="component" value="Chromosome 5"/>
</dbReference>
<dbReference type="AlphaFoldDB" id="A0A7M7IRW3"/>
<organism evidence="2 3">
    <name type="scientific">Nasonia vitripennis</name>
    <name type="common">Parasitic wasp</name>
    <dbReference type="NCBI Taxonomy" id="7425"/>
    <lineage>
        <taxon>Eukaryota</taxon>
        <taxon>Metazoa</taxon>
        <taxon>Ecdysozoa</taxon>
        <taxon>Arthropoda</taxon>
        <taxon>Hexapoda</taxon>
        <taxon>Insecta</taxon>
        <taxon>Pterygota</taxon>
        <taxon>Neoptera</taxon>
        <taxon>Endopterygota</taxon>
        <taxon>Hymenoptera</taxon>
        <taxon>Apocrita</taxon>
        <taxon>Proctotrupomorpha</taxon>
        <taxon>Chalcidoidea</taxon>
        <taxon>Pteromalidae</taxon>
        <taxon>Pteromalinae</taxon>
        <taxon>Nasonia</taxon>
    </lineage>
</organism>
<protein>
    <submittedName>
        <fullName evidence="2">Uncharacterized protein</fullName>
    </submittedName>
</protein>
<keyword evidence="1" id="KW-0732">Signal</keyword>
<dbReference type="RefSeq" id="XP_016841327.1">
    <property type="nucleotide sequence ID" value="XM_016985838.3"/>
</dbReference>
<sequence length="107" mass="11963">MNIFKMCTILLFATLTSIISLANADYNTSISYSNALIRNKRGFGGTKSVYDPHGMSGMKRTLAAAMYLVMCANNYVLQQIKEDKFCLINVKVLKIEHALIIDPKDHS</sequence>
<keyword evidence="3" id="KW-1185">Reference proteome</keyword>
<evidence type="ECO:0000313" key="3">
    <source>
        <dbReference type="Proteomes" id="UP000002358"/>
    </source>
</evidence>
<dbReference type="KEGG" id="nvi:107981125"/>
<dbReference type="EnsemblMetazoa" id="XM_016985838">
    <property type="protein sequence ID" value="XP_016841327"/>
    <property type="gene ID" value="LOC107981125"/>
</dbReference>
<dbReference type="InParanoid" id="A0A7M7IRW3"/>
<evidence type="ECO:0000313" key="2">
    <source>
        <dbReference type="EnsemblMetazoa" id="XP_016841327"/>
    </source>
</evidence>
<name>A0A7M7IRW3_NASVI</name>
<proteinExistence type="predicted"/>
<accession>A0A7M7IRW3</accession>
<evidence type="ECO:0000256" key="1">
    <source>
        <dbReference type="SAM" id="SignalP"/>
    </source>
</evidence>
<feature type="chain" id="PRO_5029884924" evidence="1">
    <location>
        <begin position="25"/>
        <end position="107"/>
    </location>
</feature>
<reference evidence="2" key="1">
    <citation type="submission" date="2021-01" db="UniProtKB">
        <authorList>
            <consortium name="EnsemblMetazoa"/>
        </authorList>
    </citation>
    <scope>IDENTIFICATION</scope>
</reference>
<dbReference type="GeneID" id="107981125"/>
<dbReference type="OrthoDB" id="21449at2759"/>
<feature type="signal peptide" evidence="1">
    <location>
        <begin position="1"/>
        <end position="24"/>
    </location>
</feature>